<organism evidence="1 2">
    <name type="scientific">Marmota monax</name>
    <name type="common">Woodchuck</name>
    <dbReference type="NCBI Taxonomy" id="9995"/>
    <lineage>
        <taxon>Eukaryota</taxon>
        <taxon>Metazoa</taxon>
        <taxon>Chordata</taxon>
        <taxon>Craniata</taxon>
        <taxon>Vertebrata</taxon>
        <taxon>Euteleostomi</taxon>
        <taxon>Mammalia</taxon>
        <taxon>Eutheria</taxon>
        <taxon>Euarchontoglires</taxon>
        <taxon>Glires</taxon>
        <taxon>Rodentia</taxon>
        <taxon>Sciuromorpha</taxon>
        <taxon>Sciuridae</taxon>
        <taxon>Xerinae</taxon>
        <taxon>Marmotini</taxon>
        <taxon>Marmota</taxon>
    </lineage>
</organism>
<comment type="caution">
    <text evidence="1">The sequence shown here is derived from an EMBL/GenBank/DDBJ whole genome shotgun (WGS) entry which is preliminary data.</text>
</comment>
<protein>
    <submittedName>
        <fullName evidence="1">Uncharacterized protein</fullName>
    </submittedName>
</protein>
<accession>A0A5E4C676</accession>
<name>A0A5E4C676_MARMO</name>
<sequence length="73" mass="7941">MTLELLSTCGDCDNGKTIKEKLRLLWRNLTAQAGHLSTASPEHQGGWRVWEAIFPAGPALHTHPDLASACSDD</sequence>
<dbReference type="EMBL" id="CABDUW010000889">
    <property type="protein sequence ID" value="VTJ76422.1"/>
    <property type="molecule type" value="Genomic_DNA"/>
</dbReference>
<gene>
    <name evidence="1" type="ORF">MONAX_5E038196</name>
</gene>
<reference evidence="1" key="1">
    <citation type="submission" date="2019-04" db="EMBL/GenBank/DDBJ databases">
        <authorList>
            <person name="Alioto T."/>
            <person name="Alioto T."/>
        </authorList>
    </citation>
    <scope>NUCLEOTIDE SEQUENCE [LARGE SCALE GENOMIC DNA]</scope>
</reference>
<keyword evidence="2" id="KW-1185">Reference proteome</keyword>
<dbReference type="Proteomes" id="UP000335636">
    <property type="component" value="Unassembled WGS sequence"/>
</dbReference>
<evidence type="ECO:0000313" key="2">
    <source>
        <dbReference type="Proteomes" id="UP000335636"/>
    </source>
</evidence>
<proteinExistence type="predicted"/>
<evidence type="ECO:0000313" key="1">
    <source>
        <dbReference type="EMBL" id="VTJ76422.1"/>
    </source>
</evidence>
<dbReference type="AlphaFoldDB" id="A0A5E4C676"/>